<sequence>MATPRHGVDASRREKKLRHVLARTGARPLHSGISDVERGERRMRDRALVLRWTIGNVSTHGYDVLRRSLHGAMRVFGPSARYVVCVNTVPLSVARARAGAVPGHVEWLDVTGMLDARLRPHLDGALTEGTSWKFAPVRVAPDAYELALDNDCVLWRMPEAIRAWLDDPRGESCVLAEDVRPAFGQFARECGTAPRNSGIRGLPPGLDLTAEMIRVLDSRGMLLTSELDEQGLQVAAITSARETHVVTVDEVSICSPFPPHRPALGECGAHFVGLNAHRLSWTLPDGRNACEETRAHFARLRPALDRLVGIDDARERVVAL</sequence>
<dbReference type="KEGG" id="samy:DB32_001387"/>
<dbReference type="Proteomes" id="UP000034883">
    <property type="component" value="Chromosome"/>
</dbReference>
<dbReference type="STRING" id="927083.DB32_001387"/>
<dbReference type="AlphaFoldDB" id="A0A0F6YHM0"/>
<proteinExistence type="predicted"/>
<organism evidence="1 2">
    <name type="scientific">Sandaracinus amylolyticus</name>
    <dbReference type="NCBI Taxonomy" id="927083"/>
    <lineage>
        <taxon>Bacteria</taxon>
        <taxon>Pseudomonadati</taxon>
        <taxon>Myxococcota</taxon>
        <taxon>Polyangia</taxon>
        <taxon>Polyangiales</taxon>
        <taxon>Sandaracinaceae</taxon>
        <taxon>Sandaracinus</taxon>
    </lineage>
</organism>
<name>A0A0F6YHM0_9BACT</name>
<protein>
    <submittedName>
        <fullName evidence="1">Uncharacterized protein</fullName>
    </submittedName>
</protein>
<reference evidence="1 2" key="1">
    <citation type="submission" date="2015-03" db="EMBL/GenBank/DDBJ databases">
        <title>Genome assembly of Sandaracinus amylolyticus DSM 53668.</title>
        <authorList>
            <person name="Sharma G."/>
            <person name="Subramanian S."/>
        </authorList>
    </citation>
    <scope>NUCLEOTIDE SEQUENCE [LARGE SCALE GENOMIC DNA]</scope>
    <source>
        <strain evidence="1 2">DSM 53668</strain>
    </source>
</reference>
<dbReference type="EMBL" id="CP011125">
    <property type="protein sequence ID" value="AKF04238.1"/>
    <property type="molecule type" value="Genomic_DNA"/>
</dbReference>
<accession>A0A0F6YHM0</accession>
<evidence type="ECO:0000313" key="1">
    <source>
        <dbReference type="EMBL" id="AKF04238.1"/>
    </source>
</evidence>
<keyword evidence="2" id="KW-1185">Reference proteome</keyword>
<evidence type="ECO:0000313" key="2">
    <source>
        <dbReference type="Proteomes" id="UP000034883"/>
    </source>
</evidence>
<gene>
    <name evidence="1" type="ORF">DB32_001387</name>
</gene>